<dbReference type="NCBIfam" id="TIGR03709">
    <property type="entry name" value="PPK2_rel_1"/>
    <property type="match status" value="1"/>
</dbReference>
<name>A0A1A7C394_9BURK</name>
<evidence type="ECO:0000256" key="1">
    <source>
        <dbReference type="ARBA" id="ARBA00009924"/>
    </source>
</evidence>
<evidence type="ECO:0000256" key="3">
    <source>
        <dbReference type="ARBA" id="ARBA00022777"/>
    </source>
</evidence>
<dbReference type="SUPFAM" id="SSF52540">
    <property type="entry name" value="P-loop containing nucleoside triphosphate hydrolases"/>
    <property type="match status" value="1"/>
</dbReference>
<dbReference type="InterPro" id="IPR027417">
    <property type="entry name" value="P-loop_NTPase"/>
</dbReference>
<comment type="caution">
    <text evidence="5">The sequence shown here is derived from an EMBL/GenBank/DDBJ whole genome shotgun (WGS) entry which is preliminary data.</text>
</comment>
<dbReference type="PATRIC" id="fig|1747903.4.peg.3089"/>
<dbReference type="GO" id="GO:0008976">
    <property type="term" value="F:polyphosphate kinase activity"/>
    <property type="evidence" value="ECO:0007669"/>
    <property type="project" value="InterPro"/>
</dbReference>
<keyword evidence="2 5" id="KW-0808">Transferase</keyword>
<dbReference type="AlphaFoldDB" id="A0A1A7C394"/>
<sequence length="280" mass="32150">MKARTQFRAGKDFHLDEERAGKRLLGAATKAANKKLTPAQCKALDREETVALTAQIAECQSMLYAQRKQKVLLVLQGMDTSGKDGTVKAIFSNINPMGIRAVAFKGPTDIELAHDYLWRVHQHVPVKGEIAIFNRSHYEDVLITRVQDMIDKAECQRRYAHIRDFERMLSETGTVILKIFLHISRDEQRGRLQERLDDPDRQWKFDPNDIAQRKKWDAYQRAYETTLRETDADHAPWYVVPANSKTQRNLVVASLLLETLQAMKLGYPAPDPKLSSYKVE</sequence>
<dbReference type="GO" id="GO:0006797">
    <property type="term" value="P:polyphosphate metabolic process"/>
    <property type="evidence" value="ECO:0007669"/>
    <property type="project" value="InterPro"/>
</dbReference>
<dbReference type="OrthoDB" id="9775224at2"/>
<keyword evidence="6" id="KW-1185">Reference proteome</keyword>
<dbReference type="PIRSF" id="PIRSF028756">
    <property type="entry name" value="PPK2_prd"/>
    <property type="match status" value="1"/>
</dbReference>
<feature type="domain" description="Polyphosphate kinase-2-related" evidence="4">
    <location>
        <begin position="44"/>
        <end position="264"/>
    </location>
</feature>
<dbReference type="Pfam" id="PF03976">
    <property type="entry name" value="PPK2"/>
    <property type="match status" value="1"/>
</dbReference>
<dbReference type="STRING" id="1747903.ASR47_101079"/>
<accession>A0A1A7C394</accession>
<organism evidence="5 6">
    <name type="scientific">Janthinobacterium psychrotolerans</name>
    <dbReference type="NCBI Taxonomy" id="1747903"/>
    <lineage>
        <taxon>Bacteria</taxon>
        <taxon>Pseudomonadati</taxon>
        <taxon>Pseudomonadota</taxon>
        <taxon>Betaproteobacteria</taxon>
        <taxon>Burkholderiales</taxon>
        <taxon>Oxalobacteraceae</taxon>
        <taxon>Janthinobacterium</taxon>
    </lineage>
</organism>
<dbReference type="EMBL" id="LOCQ01000053">
    <property type="protein sequence ID" value="OBV39489.1"/>
    <property type="molecule type" value="Genomic_DNA"/>
</dbReference>
<reference evidence="5 6" key="1">
    <citation type="submission" date="2016-04" db="EMBL/GenBank/DDBJ databases">
        <title>Draft genome sequence of Janthinobacterium psychrotolerans sp. nov., isolated from freshwater sediments in Denmark.</title>
        <authorList>
            <person name="Gong X."/>
            <person name="Skrivergaard S."/>
            <person name="Korsgaard B.S."/>
            <person name="Schreiber L."/>
            <person name="Marshall I.P."/>
            <person name="Finster K."/>
            <person name="Schramm A."/>
        </authorList>
    </citation>
    <scope>NUCLEOTIDE SEQUENCE [LARGE SCALE GENOMIC DNA]</scope>
    <source>
        <strain evidence="5 6">S3-2</strain>
    </source>
</reference>
<evidence type="ECO:0000313" key="5">
    <source>
        <dbReference type="EMBL" id="OBV39489.1"/>
    </source>
</evidence>
<protein>
    <submittedName>
        <fullName evidence="5">Polyphosphate:nucleotide phosphotransferase, PPK2 family</fullName>
    </submittedName>
</protein>
<dbReference type="PANTHER" id="PTHR34383:SF3">
    <property type="entry name" value="POLYPHOSPHATE:AMP PHOSPHOTRANSFERASE"/>
    <property type="match status" value="1"/>
</dbReference>
<evidence type="ECO:0000313" key="6">
    <source>
        <dbReference type="Proteomes" id="UP000092713"/>
    </source>
</evidence>
<dbReference type="Gene3D" id="3.40.50.300">
    <property type="entry name" value="P-loop containing nucleotide triphosphate hydrolases"/>
    <property type="match status" value="1"/>
</dbReference>
<dbReference type="InterPro" id="IPR022300">
    <property type="entry name" value="PPK2-rel_1"/>
</dbReference>
<gene>
    <name evidence="5" type="ORF">ASR47_101079</name>
</gene>
<dbReference type="Proteomes" id="UP000092713">
    <property type="component" value="Unassembled WGS sequence"/>
</dbReference>
<keyword evidence="3" id="KW-0418">Kinase</keyword>
<dbReference type="PANTHER" id="PTHR34383">
    <property type="entry name" value="POLYPHOSPHATE:AMP PHOSPHOTRANSFERASE-RELATED"/>
    <property type="match status" value="1"/>
</dbReference>
<comment type="similarity">
    <text evidence="1">Belongs to the polyphosphate kinase 2 (PPK2) family. Class I subfamily.</text>
</comment>
<proteinExistence type="inferred from homology"/>
<evidence type="ECO:0000259" key="4">
    <source>
        <dbReference type="Pfam" id="PF03976"/>
    </source>
</evidence>
<dbReference type="RefSeq" id="WP_065307835.1">
    <property type="nucleotide sequence ID" value="NZ_LOCQ01000053.1"/>
</dbReference>
<evidence type="ECO:0000256" key="2">
    <source>
        <dbReference type="ARBA" id="ARBA00022679"/>
    </source>
</evidence>
<dbReference type="InterPro" id="IPR016898">
    <property type="entry name" value="Polyphosphate_phosphotransfera"/>
</dbReference>
<dbReference type="InterPro" id="IPR022488">
    <property type="entry name" value="PPK2-related"/>
</dbReference>